<proteinExistence type="predicted"/>
<sequence length="47" mass="5152">MSGHSPTRGAMQVAMNGKARQEAVQTAAKELLKFVNRSPSPFHGWLQ</sequence>
<evidence type="ECO:0000313" key="3">
    <source>
        <dbReference type="Proteomes" id="UP000236370"/>
    </source>
</evidence>
<feature type="region of interest" description="Disordered" evidence="1">
    <location>
        <begin position="1"/>
        <end position="21"/>
    </location>
</feature>
<evidence type="ECO:0000256" key="1">
    <source>
        <dbReference type="SAM" id="MobiDB-lite"/>
    </source>
</evidence>
<name>A0A2J8NFZ7_PANTR</name>
<dbReference type="AlphaFoldDB" id="A0A2J8NFZ7"/>
<gene>
    <name evidence="2" type="ORF">CK820_G0011044</name>
</gene>
<organism evidence="2 3">
    <name type="scientific">Pan troglodytes</name>
    <name type="common">Chimpanzee</name>
    <dbReference type="NCBI Taxonomy" id="9598"/>
    <lineage>
        <taxon>Eukaryota</taxon>
        <taxon>Metazoa</taxon>
        <taxon>Chordata</taxon>
        <taxon>Craniata</taxon>
        <taxon>Vertebrata</taxon>
        <taxon>Euteleostomi</taxon>
        <taxon>Mammalia</taxon>
        <taxon>Eutheria</taxon>
        <taxon>Euarchontoglires</taxon>
        <taxon>Primates</taxon>
        <taxon>Haplorrhini</taxon>
        <taxon>Catarrhini</taxon>
        <taxon>Hominidae</taxon>
        <taxon>Pan</taxon>
    </lineage>
</organism>
<dbReference type="EMBL" id="NBAG03000230">
    <property type="protein sequence ID" value="PNI70698.1"/>
    <property type="molecule type" value="Genomic_DNA"/>
</dbReference>
<accession>A0A2J8NFZ7</accession>
<protein>
    <submittedName>
        <fullName evidence="2">DNPEP isoform 9</fullName>
    </submittedName>
</protein>
<evidence type="ECO:0000313" key="2">
    <source>
        <dbReference type="EMBL" id="PNI70698.1"/>
    </source>
</evidence>
<comment type="caution">
    <text evidence="2">The sequence shown here is derived from an EMBL/GenBank/DDBJ whole genome shotgun (WGS) entry which is preliminary data.</text>
</comment>
<dbReference type="Proteomes" id="UP000236370">
    <property type="component" value="Unassembled WGS sequence"/>
</dbReference>
<reference evidence="2 3" key="1">
    <citation type="submission" date="2017-12" db="EMBL/GenBank/DDBJ databases">
        <title>High-resolution comparative analysis of great ape genomes.</title>
        <authorList>
            <person name="Pollen A."/>
            <person name="Hastie A."/>
            <person name="Hormozdiari F."/>
            <person name="Dougherty M."/>
            <person name="Liu R."/>
            <person name="Chaisson M."/>
            <person name="Hoppe E."/>
            <person name="Hill C."/>
            <person name="Pang A."/>
            <person name="Hillier L."/>
            <person name="Baker C."/>
            <person name="Armstrong J."/>
            <person name="Shendure J."/>
            <person name="Paten B."/>
            <person name="Wilson R."/>
            <person name="Chao H."/>
            <person name="Schneider V."/>
            <person name="Ventura M."/>
            <person name="Kronenberg Z."/>
            <person name="Murali S."/>
            <person name="Gordon D."/>
            <person name="Cantsilieris S."/>
            <person name="Munson K."/>
            <person name="Nelson B."/>
            <person name="Raja A."/>
            <person name="Underwood J."/>
            <person name="Diekhans M."/>
            <person name="Fiddes I."/>
            <person name="Haussler D."/>
            <person name="Eichler E."/>
        </authorList>
    </citation>
    <scope>NUCLEOTIDE SEQUENCE [LARGE SCALE GENOMIC DNA]</scope>
    <source>
        <strain evidence="2">Yerkes chimp pedigree #C0471</strain>
    </source>
</reference>